<evidence type="ECO:0000313" key="2">
    <source>
        <dbReference type="EMBL" id="MBM2615440.1"/>
    </source>
</evidence>
<evidence type="ECO:0008006" key="4">
    <source>
        <dbReference type="Google" id="ProtNLM"/>
    </source>
</evidence>
<name>A0ABS2A6S3_9ACTN</name>
<proteinExistence type="predicted"/>
<dbReference type="Proteomes" id="UP000632138">
    <property type="component" value="Unassembled WGS sequence"/>
</dbReference>
<reference evidence="2 3" key="1">
    <citation type="submission" date="2021-01" db="EMBL/GenBank/DDBJ databases">
        <title>Actinoplanes sp. nov. LDG1-06 isolated from lichen.</title>
        <authorList>
            <person name="Saeng-In P."/>
            <person name="Phongsopitanun W."/>
            <person name="Kanchanasin P."/>
            <person name="Yuki M."/>
            <person name="Kudo T."/>
            <person name="Ohkuma M."/>
            <person name="Tanasupawat S."/>
        </authorList>
    </citation>
    <scope>NUCLEOTIDE SEQUENCE [LARGE SCALE GENOMIC DNA]</scope>
    <source>
        <strain evidence="2 3">LDG1-06</strain>
    </source>
</reference>
<keyword evidence="1" id="KW-1133">Transmembrane helix</keyword>
<accession>A0ABS2A6S3</accession>
<keyword evidence="1" id="KW-0812">Transmembrane</keyword>
<sequence length="226" mass="23925">MPDDLDVLSTVDAEFPVTDEFVSRVRRGMRRRRAARAAYAAGAAATVIAVLALVIPQLREPAPPAPPAAPAAPLLDGFRIGYIPAGLHASDRDDSSTRYVGENFLRELGSMAPYLGEPTATVSTRYYLRDDGGKWLWITVLRPLEPSNRADRATTTRWLAGSQTAGAEITESFTVPAGAAVLTTMAGTEVTTHDIVITTPDGVVLTVGANGGLPIEELRAVANGLS</sequence>
<comment type="caution">
    <text evidence="2">The sequence shown here is derived from an EMBL/GenBank/DDBJ whole genome shotgun (WGS) entry which is preliminary data.</text>
</comment>
<keyword evidence="1" id="KW-0472">Membrane</keyword>
<gene>
    <name evidence="2" type="ORF">JIG36_07660</name>
</gene>
<protein>
    <recommendedName>
        <fullName evidence="4">DUF4245 domain-containing protein</fullName>
    </recommendedName>
</protein>
<evidence type="ECO:0000313" key="3">
    <source>
        <dbReference type="Proteomes" id="UP000632138"/>
    </source>
</evidence>
<evidence type="ECO:0000256" key="1">
    <source>
        <dbReference type="SAM" id="Phobius"/>
    </source>
</evidence>
<feature type="transmembrane region" description="Helical" evidence="1">
    <location>
        <begin position="34"/>
        <end position="55"/>
    </location>
</feature>
<dbReference type="EMBL" id="JAENHP010000002">
    <property type="protein sequence ID" value="MBM2615440.1"/>
    <property type="molecule type" value="Genomic_DNA"/>
</dbReference>
<keyword evidence="3" id="KW-1185">Reference proteome</keyword>
<dbReference type="RefSeq" id="WP_203375337.1">
    <property type="nucleotide sequence ID" value="NZ_JAENHP010000002.1"/>
</dbReference>
<organism evidence="2 3">
    <name type="scientific">Paractinoplanes ovalisporus</name>
    <dbReference type="NCBI Taxonomy" id="2810368"/>
    <lineage>
        <taxon>Bacteria</taxon>
        <taxon>Bacillati</taxon>
        <taxon>Actinomycetota</taxon>
        <taxon>Actinomycetes</taxon>
        <taxon>Micromonosporales</taxon>
        <taxon>Micromonosporaceae</taxon>
        <taxon>Paractinoplanes</taxon>
    </lineage>
</organism>